<name>A0ABQ4SL45_9HYPH</name>
<evidence type="ECO:0000313" key="3">
    <source>
        <dbReference type="Proteomes" id="UP001055153"/>
    </source>
</evidence>
<comment type="caution">
    <text evidence="2">The sequence shown here is derived from an EMBL/GenBank/DDBJ whole genome shotgun (WGS) entry which is preliminary data.</text>
</comment>
<sequence length="166" mass="17089">MRWIGRLLVVAVALAVAIPCGAAMLGLGVLLDPALRDLAGALGLAAIEAILSELAAGYPPDPGMLDAVLTAGRALVLLVVVPPTLNAVVGEVLRWRSLAWYGGATGFLTALLPWLMRGAPQAGPAAAEGRITAILFLAGGVAGLVYWLLAGRWTGRPPATMPLPRR</sequence>
<keyword evidence="1" id="KW-0472">Membrane</keyword>
<keyword evidence="1" id="KW-1133">Transmembrane helix</keyword>
<keyword evidence="3" id="KW-1185">Reference proteome</keyword>
<reference evidence="2" key="1">
    <citation type="journal article" date="2021" name="Front. Microbiol.">
        <title>Comprehensive Comparative Genomics and Phenotyping of Methylobacterium Species.</title>
        <authorList>
            <person name="Alessa O."/>
            <person name="Ogura Y."/>
            <person name="Fujitani Y."/>
            <person name="Takami H."/>
            <person name="Hayashi T."/>
            <person name="Sahin N."/>
            <person name="Tani A."/>
        </authorList>
    </citation>
    <scope>NUCLEOTIDE SEQUENCE</scope>
    <source>
        <strain evidence="2">DSM 17168</strain>
    </source>
</reference>
<gene>
    <name evidence="2" type="ORF">GMJLKIPL_5898</name>
</gene>
<evidence type="ECO:0000256" key="1">
    <source>
        <dbReference type="SAM" id="Phobius"/>
    </source>
</evidence>
<feature type="transmembrane region" description="Helical" evidence="1">
    <location>
        <begin position="127"/>
        <end position="149"/>
    </location>
</feature>
<reference evidence="2" key="2">
    <citation type="submission" date="2021-08" db="EMBL/GenBank/DDBJ databases">
        <authorList>
            <person name="Tani A."/>
            <person name="Ola A."/>
            <person name="Ogura Y."/>
            <person name="Katsura K."/>
            <person name="Hayashi T."/>
        </authorList>
    </citation>
    <scope>NUCLEOTIDE SEQUENCE</scope>
    <source>
        <strain evidence="2">DSM 17168</strain>
    </source>
</reference>
<dbReference type="Proteomes" id="UP001055153">
    <property type="component" value="Unassembled WGS sequence"/>
</dbReference>
<feature type="transmembrane region" description="Helical" evidence="1">
    <location>
        <begin position="65"/>
        <end position="85"/>
    </location>
</feature>
<dbReference type="RefSeq" id="WP_238241312.1">
    <property type="nucleotide sequence ID" value="NZ_BPQQ01000097.1"/>
</dbReference>
<accession>A0ABQ4SL45</accession>
<dbReference type="EMBL" id="BPQQ01000097">
    <property type="protein sequence ID" value="GJE03941.1"/>
    <property type="molecule type" value="Genomic_DNA"/>
</dbReference>
<protein>
    <submittedName>
        <fullName evidence="2">Uncharacterized protein</fullName>
    </submittedName>
</protein>
<feature type="transmembrane region" description="Helical" evidence="1">
    <location>
        <begin position="97"/>
        <end position="115"/>
    </location>
</feature>
<keyword evidence="1" id="KW-0812">Transmembrane</keyword>
<evidence type="ECO:0000313" key="2">
    <source>
        <dbReference type="EMBL" id="GJE03941.1"/>
    </source>
</evidence>
<proteinExistence type="predicted"/>
<organism evidence="2 3">
    <name type="scientific">Methylobacterium isbiliense</name>
    <dbReference type="NCBI Taxonomy" id="315478"/>
    <lineage>
        <taxon>Bacteria</taxon>
        <taxon>Pseudomonadati</taxon>
        <taxon>Pseudomonadota</taxon>
        <taxon>Alphaproteobacteria</taxon>
        <taxon>Hyphomicrobiales</taxon>
        <taxon>Methylobacteriaceae</taxon>
        <taxon>Methylobacterium</taxon>
    </lineage>
</organism>